<sequence>MRALRTPDERFVDLPDFPFESHYVEIPATPEEGGQTAGDRQLRVHYLDEGPTDAAPVLLLHGEPSWGYLYRHMIPPLVAAGHRVVVPDQIGFGRSDKPTEMGDYTYARHIAWMSNLVFEHLDLNDVTFFGQDWGGLIGLR</sequence>
<dbReference type="InterPro" id="IPR051340">
    <property type="entry name" value="Haloalkane_dehalogenase"/>
</dbReference>
<dbReference type="PRINTS" id="PR00412">
    <property type="entry name" value="EPOXHYDRLASE"/>
</dbReference>
<feature type="non-terminal residue" evidence="2">
    <location>
        <position position="140"/>
    </location>
</feature>
<dbReference type="Gene3D" id="3.40.50.1820">
    <property type="entry name" value="alpha/beta hydrolase"/>
    <property type="match status" value="1"/>
</dbReference>
<dbReference type="InterPro" id="IPR000639">
    <property type="entry name" value="Epox_hydrolase-like"/>
</dbReference>
<dbReference type="InterPro" id="IPR000073">
    <property type="entry name" value="AB_hydrolase_1"/>
</dbReference>
<protein>
    <recommendedName>
        <fullName evidence="1">AB hydrolase-1 domain-containing protein</fullName>
    </recommendedName>
</protein>
<accession>A0A382M6X9</accession>
<dbReference type="SUPFAM" id="SSF53474">
    <property type="entry name" value="alpha/beta-Hydrolases"/>
    <property type="match status" value="1"/>
</dbReference>
<gene>
    <name evidence="2" type="ORF">METZ01_LOCUS297212</name>
</gene>
<dbReference type="PANTHER" id="PTHR42977">
    <property type="entry name" value="HYDROLASE-RELATED"/>
    <property type="match status" value="1"/>
</dbReference>
<dbReference type="EMBL" id="UINC01091524">
    <property type="protein sequence ID" value="SVC44358.1"/>
    <property type="molecule type" value="Genomic_DNA"/>
</dbReference>
<dbReference type="GO" id="GO:0004301">
    <property type="term" value="F:epoxide hydrolase activity"/>
    <property type="evidence" value="ECO:0007669"/>
    <property type="project" value="TreeGrafter"/>
</dbReference>
<evidence type="ECO:0000259" key="1">
    <source>
        <dbReference type="Pfam" id="PF00561"/>
    </source>
</evidence>
<feature type="domain" description="AB hydrolase-1" evidence="1">
    <location>
        <begin position="56"/>
        <end position="139"/>
    </location>
</feature>
<proteinExistence type="predicted"/>
<dbReference type="InterPro" id="IPR029058">
    <property type="entry name" value="AB_hydrolase_fold"/>
</dbReference>
<reference evidence="2" key="1">
    <citation type="submission" date="2018-05" db="EMBL/GenBank/DDBJ databases">
        <authorList>
            <person name="Lanie J.A."/>
            <person name="Ng W.-L."/>
            <person name="Kazmierczak K.M."/>
            <person name="Andrzejewski T.M."/>
            <person name="Davidsen T.M."/>
            <person name="Wayne K.J."/>
            <person name="Tettelin H."/>
            <person name="Glass J.I."/>
            <person name="Rusch D."/>
            <person name="Podicherti R."/>
            <person name="Tsui H.-C.T."/>
            <person name="Winkler M.E."/>
        </authorList>
    </citation>
    <scope>NUCLEOTIDE SEQUENCE</scope>
</reference>
<dbReference type="Pfam" id="PF00561">
    <property type="entry name" value="Abhydrolase_1"/>
    <property type="match status" value="1"/>
</dbReference>
<dbReference type="PRINTS" id="PR00111">
    <property type="entry name" value="ABHYDROLASE"/>
</dbReference>
<organism evidence="2">
    <name type="scientific">marine metagenome</name>
    <dbReference type="NCBI Taxonomy" id="408172"/>
    <lineage>
        <taxon>unclassified sequences</taxon>
        <taxon>metagenomes</taxon>
        <taxon>ecological metagenomes</taxon>
    </lineage>
</organism>
<evidence type="ECO:0000313" key="2">
    <source>
        <dbReference type="EMBL" id="SVC44358.1"/>
    </source>
</evidence>
<dbReference type="AlphaFoldDB" id="A0A382M6X9"/>
<dbReference type="PANTHER" id="PTHR42977:SF1">
    <property type="entry name" value="BLR6576 PROTEIN"/>
    <property type="match status" value="1"/>
</dbReference>
<name>A0A382M6X9_9ZZZZ</name>